<dbReference type="EMBL" id="CAOQHR010000007">
    <property type="protein sequence ID" value="CAI6337094.1"/>
    <property type="molecule type" value="Genomic_DNA"/>
</dbReference>
<feature type="region of interest" description="Disordered" evidence="1">
    <location>
        <begin position="35"/>
        <end position="62"/>
    </location>
</feature>
<feature type="compositionally biased region" description="Basic and acidic residues" evidence="1">
    <location>
        <begin position="180"/>
        <end position="209"/>
    </location>
</feature>
<feature type="region of interest" description="Disordered" evidence="1">
    <location>
        <begin position="1114"/>
        <end position="1184"/>
    </location>
</feature>
<comment type="caution">
    <text evidence="2">The sequence shown here is derived from an EMBL/GenBank/DDBJ whole genome shotgun (WGS) entry which is preliminary data.</text>
</comment>
<feature type="compositionally biased region" description="Polar residues" evidence="1">
    <location>
        <begin position="867"/>
        <end position="887"/>
    </location>
</feature>
<feature type="region of interest" description="Disordered" evidence="1">
    <location>
        <begin position="1062"/>
        <end position="1082"/>
    </location>
</feature>
<feature type="region of interest" description="Disordered" evidence="1">
    <location>
        <begin position="764"/>
        <end position="790"/>
    </location>
</feature>
<accession>A0A9W4UKQ6</accession>
<dbReference type="Proteomes" id="UP001152607">
    <property type="component" value="Unassembled WGS sequence"/>
</dbReference>
<dbReference type="AlphaFoldDB" id="A0A9W4UKQ6"/>
<organism evidence="2 3">
    <name type="scientific">Periconia digitata</name>
    <dbReference type="NCBI Taxonomy" id="1303443"/>
    <lineage>
        <taxon>Eukaryota</taxon>
        <taxon>Fungi</taxon>
        <taxon>Dikarya</taxon>
        <taxon>Ascomycota</taxon>
        <taxon>Pezizomycotina</taxon>
        <taxon>Dothideomycetes</taxon>
        <taxon>Pleosporomycetidae</taxon>
        <taxon>Pleosporales</taxon>
        <taxon>Massarineae</taxon>
        <taxon>Periconiaceae</taxon>
        <taxon>Periconia</taxon>
    </lineage>
</organism>
<feature type="region of interest" description="Disordered" evidence="1">
    <location>
        <begin position="845"/>
        <end position="887"/>
    </location>
</feature>
<reference evidence="2" key="1">
    <citation type="submission" date="2023-01" db="EMBL/GenBank/DDBJ databases">
        <authorList>
            <person name="Van Ghelder C."/>
            <person name="Rancurel C."/>
        </authorList>
    </citation>
    <scope>NUCLEOTIDE SEQUENCE</scope>
    <source>
        <strain evidence="2">CNCM I-4278</strain>
    </source>
</reference>
<feature type="compositionally biased region" description="Low complexity" evidence="1">
    <location>
        <begin position="1133"/>
        <end position="1142"/>
    </location>
</feature>
<feature type="compositionally biased region" description="Basic and acidic residues" evidence="1">
    <location>
        <begin position="148"/>
        <end position="169"/>
    </location>
</feature>
<feature type="compositionally biased region" description="Polar residues" evidence="1">
    <location>
        <begin position="1072"/>
        <end position="1082"/>
    </location>
</feature>
<evidence type="ECO:0000313" key="3">
    <source>
        <dbReference type="Proteomes" id="UP001152607"/>
    </source>
</evidence>
<evidence type="ECO:0000313" key="2">
    <source>
        <dbReference type="EMBL" id="CAI6337094.1"/>
    </source>
</evidence>
<name>A0A9W4UKQ6_9PLEO</name>
<dbReference type="OrthoDB" id="3946750at2759"/>
<proteinExistence type="predicted"/>
<feature type="region of interest" description="Disordered" evidence="1">
    <location>
        <begin position="233"/>
        <end position="258"/>
    </location>
</feature>
<keyword evidence="3" id="KW-1185">Reference proteome</keyword>
<evidence type="ECO:0000256" key="1">
    <source>
        <dbReference type="SAM" id="MobiDB-lite"/>
    </source>
</evidence>
<feature type="compositionally biased region" description="Polar residues" evidence="1">
    <location>
        <begin position="933"/>
        <end position="947"/>
    </location>
</feature>
<gene>
    <name evidence="2" type="ORF">PDIGIT_LOCUS10202</name>
</gene>
<feature type="compositionally biased region" description="Polar residues" evidence="1">
    <location>
        <begin position="770"/>
        <end position="790"/>
    </location>
</feature>
<feature type="region of interest" description="Disordered" evidence="1">
    <location>
        <begin position="141"/>
        <end position="217"/>
    </location>
</feature>
<sequence length="1212" mass="135689">MTWWRRDSSLWSRTPIHRYIRRTLADNETVLRTRCFSRSQPHDTGSGDRGPNRPTPSIDKDRIRSRQYDRWKLMLETDPYRALFGASERMLAGRGLVDWPSMVMPSDSSPNRDIGLEKADKCKISGEKPVCYHAKHDRPIHTRAWPPTEKHPQANAIRDDNYSWEKLGGDESNYGVDSPSDSRRPREQSTTARHPEDIRHTGRQAHDPSEDTIDSMLGNGIKKDEVRNQQYQHIQPVRHSEQSYKTSSTDGKLEDSRASNPTATIALGTSTLESRDSVPLQTSLQRRESFISLRKSGRQTDSSAVSMPPKDALIVKPANTNTAESSTTHSEETLATACEIPRRTVKSIHPSAITKTADENIKSQPRVTRDIHRLLPKDDIDFLTADAIRSSMGRVRNTQEDRTKMRERLEKKYEEGKRDDNHDEDLAQNVLSEQYIRRQERDLLQHSVRQPLSELEKAPETAESPENQEATLQMREDLKKTLTVDPAIRLLGRDQNYMITWLEAGGPFSAHHISPGSLKQHGQDMSTDPFFQGVLRGIIQSDRSMARVVLNLPFDLPASAPLVKRLRQSTISLTWITENIVKRGPTAGSHLQSKRIEKKVLIWKHKLLSLEKELEMACEDIDRSAAPQPLAKERLSVDADILQDFARLIRAMIFGLQTRIDRPGGLPIHLLNRVLTSLLGLQDIILAMIRLLTHAMTKYGINAKQGLDKLQKPRRDVKSGQKPVEEQFLVNDTKKDVKKREMKAAADAKLSAEVDSFKAAMRGLSDDGYSRTSKPVSSKSASEPRPLTNSLFRPFQSQLDDLGKLKASPSVESEMNKGGNELVKEVHSVYEELFGPFAIHHRQLPGAKETSVSNSETENGNEKILEDNTNSNVMEKAPSKSSTPQKQPTLQMLKEDEVSPIISSLACSSSTTAESIDPLSSRNEVEEVTTVTSPTPANISGPSSLPSVQPEHPDVNTEPIPESTVSHKLSYVTYMYDPTTDEIIISPTTSATNSSSTDDSTPIIPLHTALSTLTDPIKFLPHLPKSHTYEIITVRPTLLVLRSTALAEAAVFGEDTVRFPATPAPNPEIEGISTSSASANSEWTQKVNPIDGTTRLSPTGFAGPSSLELEQDFEERRRAAQQQQRTQNHHQQDQFAQQSSHHVGSEMERKPPKWARHKIKANEGSSSDMQFQAEKPREVRKKDRSGFSGVARSVVWAGAWCYMIGVLAEVLK</sequence>
<feature type="compositionally biased region" description="Basic and acidic residues" evidence="1">
    <location>
        <begin position="1174"/>
        <end position="1184"/>
    </location>
</feature>
<feature type="region of interest" description="Disordered" evidence="1">
    <location>
        <begin position="929"/>
        <end position="961"/>
    </location>
</feature>
<protein>
    <submittedName>
        <fullName evidence="2">Uncharacterized protein</fullName>
    </submittedName>
</protein>